<evidence type="ECO:0000313" key="3">
    <source>
        <dbReference type="Proteomes" id="UP000287969"/>
    </source>
</evidence>
<dbReference type="EMBL" id="CP035282">
    <property type="protein sequence ID" value="QAT61635.1"/>
    <property type="molecule type" value="Genomic_DNA"/>
</dbReference>
<name>A0A410QCB9_9FIRM</name>
<dbReference type="AlphaFoldDB" id="A0A410QCB9"/>
<feature type="compositionally biased region" description="Basic and acidic residues" evidence="1">
    <location>
        <begin position="73"/>
        <end position="103"/>
    </location>
</feature>
<protein>
    <submittedName>
        <fullName evidence="2">Uncharacterized protein</fullName>
    </submittedName>
</protein>
<dbReference type="Proteomes" id="UP000287969">
    <property type="component" value="Chromosome"/>
</dbReference>
<dbReference type="RefSeq" id="WP_128752451.1">
    <property type="nucleotide sequence ID" value="NZ_CP035282.1"/>
</dbReference>
<evidence type="ECO:0000313" key="2">
    <source>
        <dbReference type="EMBL" id="QAT61635.1"/>
    </source>
</evidence>
<keyword evidence="3" id="KW-1185">Reference proteome</keyword>
<evidence type="ECO:0000256" key="1">
    <source>
        <dbReference type="SAM" id="MobiDB-lite"/>
    </source>
</evidence>
<gene>
    <name evidence="2" type="ORF">EQM13_08575</name>
</gene>
<feature type="region of interest" description="Disordered" evidence="1">
    <location>
        <begin position="37"/>
        <end position="103"/>
    </location>
</feature>
<feature type="compositionally biased region" description="Basic and acidic residues" evidence="1">
    <location>
        <begin position="39"/>
        <end position="66"/>
    </location>
</feature>
<reference evidence="3" key="1">
    <citation type="submission" date="2019-01" db="EMBL/GenBank/DDBJ databases">
        <title>Draft genomes of a novel of Sporanaerobacter strains.</title>
        <authorList>
            <person name="Ma S."/>
        </authorList>
    </citation>
    <scope>NUCLEOTIDE SEQUENCE [LARGE SCALE GENOMIC DNA]</scope>
    <source>
        <strain evidence="3">NJN-17</strain>
    </source>
</reference>
<dbReference type="KEGG" id="spoa:EQM13_08575"/>
<accession>A0A410QCB9</accession>
<organism evidence="2 3">
    <name type="scientific">Acidilutibacter cellobiosedens</name>
    <dbReference type="NCBI Taxonomy" id="2507161"/>
    <lineage>
        <taxon>Bacteria</taxon>
        <taxon>Bacillati</taxon>
        <taxon>Bacillota</taxon>
        <taxon>Tissierellia</taxon>
        <taxon>Tissierellales</taxon>
        <taxon>Acidilutibacteraceae</taxon>
        <taxon>Acidilutibacter</taxon>
    </lineage>
</organism>
<proteinExistence type="predicted"/>
<sequence length="103" mass="12396">MPVRPVDYIPLVHQTQELSKVKQSEIERTKVQMENNFVQKEKTIKRNETRVNDPEKNERVRIDPNSKRQNTNENKKRKEEENKIVKDRKNEEVKEGSKIDIRI</sequence>